<evidence type="ECO:0000313" key="2">
    <source>
        <dbReference type="EMBL" id="KZV24743.1"/>
    </source>
</evidence>
<dbReference type="Proteomes" id="UP000250235">
    <property type="component" value="Unassembled WGS sequence"/>
</dbReference>
<name>A0A2Z7ATD6_9LAMI</name>
<dbReference type="EMBL" id="KV012525">
    <property type="protein sequence ID" value="KZV24743.1"/>
    <property type="molecule type" value="Genomic_DNA"/>
</dbReference>
<accession>A0A2Z7ATD6</accession>
<dbReference type="OrthoDB" id="97058at2759"/>
<proteinExistence type="predicted"/>
<evidence type="ECO:0000313" key="3">
    <source>
        <dbReference type="Proteomes" id="UP000250235"/>
    </source>
</evidence>
<feature type="region of interest" description="Disordered" evidence="1">
    <location>
        <begin position="338"/>
        <end position="375"/>
    </location>
</feature>
<protein>
    <submittedName>
        <fullName evidence="2">Uncharacterized protein</fullName>
    </submittedName>
</protein>
<feature type="region of interest" description="Disordered" evidence="1">
    <location>
        <begin position="104"/>
        <end position="124"/>
    </location>
</feature>
<gene>
    <name evidence="2" type="ORF">F511_34189</name>
</gene>
<evidence type="ECO:0000256" key="1">
    <source>
        <dbReference type="SAM" id="MobiDB-lite"/>
    </source>
</evidence>
<reference evidence="2 3" key="1">
    <citation type="journal article" date="2015" name="Proc. Natl. Acad. Sci. U.S.A.">
        <title>The resurrection genome of Boea hygrometrica: A blueprint for survival of dehydration.</title>
        <authorList>
            <person name="Xiao L."/>
            <person name="Yang G."/>
            <person name="Zhang L."/>
            <person name="Yang X."/>
            <person name="Zhao S."/>
            <person name="Ji Z."/>
            <person name="Zhou Q."/>
            <person name="Hu M."/>
            <person name="Wang Y."/>
            <person name="Chen M."/>
            <person name="Xu Y."/>
            <person name="Jin H."/>
            <person name="Xiao X."/>
            <person name="Hu G."/>
            <person name="Bao F."/>
            <person name="Hu Y."/>
            <person name="Wan P."/>
            <person name="Li L."/>
            <person name="Deng X."/>
            <person name="Kuang T."/>
            <person name="Xiang C."/>
            <person name="Zhu J.K."/>
            <person name="Oliver M.J."/>
            <person name="He Y."/>
        </authorList>
    </citation>
    <scope>NUCLEOTIDE SEQUENCE [LARGE SCALE GENOMIC DNA]</scope>
    <source>
        <strain evidence="3">cv. XS01</strain>
    </source>
</reference>
<feature type="compositionally biased region" description="Polar residues" evidence="1">
    <location>
        <begin position="108"/>
        <end position="124"/>
    </location>
</feature>
<keyword evidence="3" id="KW-1185">Reference proteome</keyword>
<dbReference type="AlphaFoldDB" id="A0A2Z7ATD6"/>
<organism evidence="2 3">
    <name type="scientific">Dorcoceras hygrometricum</name>
    <dbReference type="NCBI Taxonomy" id="472368"/>
    <lineage>
        <taxon>Eukaryota</taxon>
        <taxon>Viridiplantae</taxon>
        <taxon>Streptophyta</taxon>
        <taxon>Embryophyta</taxon>
        <taxon>Tracheophyta</taxon>
        <taxon>Spermatophyta</taxon>
        <taxon>Magnoliopsida</taxon>
        <taxon>eudicotyledons</taxon>
        <taxon>Gunneridae</taxon>
        <taxon>Pentapetalae</taxon>
        <taxon>asterids</taxon>
        <taxon>lamiids</taxon>
        <taxon>Lamiales</taxon>
        <taxon>Gesneriaceae</taxon>
        <taxon>Didymocarpoideae</taxon>
        <taxon>Trichosporeae</taxon>
        <taxon>Loxocarpinae</taxon>
        <taxon>Dorcoceras</taxon>
    </lineage>
</organism>
<sequence>MRGTLVEYPTLVAKCRRLVETRFEMRKLLALCEPAWFEGLVWNGFGLSRTEGSAMSFWVSVNAALPEEWDVKTMAIRESKDLNKLELHDLFANLKAYEFELETRSGEGPSTSQPTQALAVTDENSQTTAEQISIDAIMFTLEDLVHALNEMVYEYKKLSQIFEDVKSEKECLKDKSDDASCLQLEDSDNIKTELSKRSRSHLMIELDWASALARAALVILLLQPCPVVILFCSYQILRASGNTALSSPCWYLLATMHRVVNYHSSWFGQQQVELLMHLVFWVWCKDERVSQILQLVVVLTQLVVPQEVDRVSQLCILSICTGITTGGMSRCLRREMPPRCRGRGRGQFQDESGGQNEDQRSFPSRGRGRRVEDEVDDLTTRVESMEIVLVGFGPAVGRGAWRSHRICLNVGISSWKDISSSSRNHPLSDRVSCWYFSRCVLVGSSSSASLDFSRLCISTYPAVARVQLLRVISCWYFSGDDQQRELRDSETMTFCEQEPAVGFVSVFCSG</sequence>